<evidence type="ECO:0000259" key="7">
    <source>
        <dbReference type="PROSITE" id="PS51296"/>
    </source>
</evidence>
<comment type="caution">
    <text evidence="8">The sequence shown here is derived from an EMBL/GenBank/DDBJ whole genome shotgun (WGS) entry which is preliminary data.</text>
</comment>
<dbReference type="PROSITE" id="PS51296">
    <property type="entry name" value="RIESKE"/>
    <property type="match status" value="1"/>
</dbReference>
<dbReference type="GO" id="GO:0004497">
    <property type="term" value="F:monooxygenase activity"/>
    <property type="evidence" value="ECO:0007669"/>
    <property type="project" value="UniProtKB-ARBA"/>
</dbReference>
<dbReference type="InterPro" id="IPR014349">
    <property type="entry name" value="Rieske_Fe-S_prot"/>
</dbReference>
<accession>A0A2W4W9C7</accession>
<evidence type="ECO:0000313" key="9">
    <source>
        <dbReference type="Proteomes" id="UP000249467"/>
    </source>
</evidence>
<keyword evidence="2" id="KW-0479">Metal-binding</keyword>
<dbReference type="PRINTS" id="PR00162">
    <property type="entry name" value="RIESKE"/>
</dbReference>
<dbReference type="GO" id="GO:0046872">
    <property type="term" value="F:metal ion binding"/>
    <property type="evidence" value="ECO:0007669"/>
    <property type="project" value="UniProtKB-KW"/>
</dbReference>
<comment type="cofactor">
    <cofactor evidence="6">
        <name>[2Fe-2S] cluster</name>
        <dbReference type="ChEBI" id="CHEBI:190135"/>
    </cofactor>
</comment>
<dbReference type="Proteomes" id="UP000249467">
    <property type="component" value="Unassembled WGS sequence"/>
</dbReference>
<dbReference type="CDD" id="cd03467">
    <property type="entry name" value="Rieske"/>
    <property type="match status" value="1"/>
</dbReference>
<evidence type="ECO:0000256" key="5">
    <source>
        <dbReference type="ARBA" id="ARBA00023157"/>
    </source>
</evidence>
<keyword evidence="5" id="KW-1015">Disulfide bond</keyword>
<keyword evidence="3" id="KW-0408">Iron</keyword>
<dbReference type="EMBL" id="QBML01000011">
    <property type="protein sequence ID" value="PZO41426.1"/>
    <property type="molecule type" value="Genomic_DNA"/>
</dbReference>
<dbReference type="SUPFAM" id="SSF50022">
    <property type="entry name" value="ISP domain"/>
    <property type="match status" value="1"/>
</dbReference>
<dbReference type="Pfam" id="PF00355">
    <property type="entry name" value="Rieske"/>
    <property type="match status" value="1"/>
</dbReference>
<dbReference type="GO" id="GO:0016020">
    <property type="term" value="C:membrane"/>
    <property type="evidence" value="ECO:0007669"/>
    <property type="project" value="InterPro"/>
</dbReference>
<gene>
    <name evidence="8" type="ORF">DCF19_09470</name>
</gene>
<dbReference type="InterPro" id="IPR036922">
    <property type="entry name" value="Rieske_2Fe-2S_sf"/>
</dbReference>
<dbReference type="GO" id="GO:0016705">
    <property type="term" value="F:oxidoreductase activity, acting on paired donors, with incorporation or reduction of molecular oxygen"/>
    <property type="evidence" value="ECO:0007669"/>
    <property type="project" value="UniProtKB-ARBA"/>
</dbReference>
<reference evidence="8 9" key="2">
    <citation type="submission" date="2018-06" db="EMBL/GenBank/DDBJ databases">
        <title>Metagenomic assembly of (sub)arctic Cyanobacteria and their associated microbiome from non-axenic cultures.</title>
        <authorList>
            <person name="Baurain D."/>
        </authorList>
    </citation>
    <scope>NUCLEOTIDE SEQUENCE [LARGE SCALE GENOMIC DNA]</scope>
    <source>
        <strain evidence="8">ULC066bin1</strain>
    </source>
</reference>
<dbReference type="AlphaFoldDB" id="A0A2W4W9C7"/>
<sequence>MWIDVSYFLGLGWVVSLLPSSLVGCTESKSTSDTATTPASTTAPAPESVAAAPAGSFKVIGSVAQLDKEGKLASNKILVVRDPKDPNKVLAVNAVCTHKGCDVKWKSDKKQYVCPCHDAEFAADGAVIAGPAKTPLQRYASKIDKGQVLVSS</sequence>
<evidence type="ECO:0000256" key="1">
    <source>
        <dbReference type="ARBA" id="ARBA00022714"/>
    </source>
</evidence>
<evidence type="ECO:0000256" key="2">
    <source>
        <dbReference type="ARBA" id="ARBA00022723"/>
    </source>
</evidence>
<keyword evidence="4" id="KW-0411">Iron-sulfur</keyword>
<evidence type="ECO:0000256" key="3">
    <source>
        <dbReference type="ARBA" id="ARBA00023004"/>
    </source>
</evidence>
<reference evidence="8 9" key="1">
    <citation type="submission" date="2018-04" db="EMBL/GenBank/DDBJ databases">
        <authorList>
            <person name="Go L.Y."/>
            <person name="Mitchell J.A."/>
        </authorList>
    </citation>
    <scope>NUCLEOTIDE SEQUENCE [LARGE SCALE GENOMIC DNA]</scope>
    <source>
        <strain evidence="8">ULC066bin1</strain>
    </source>
</reference>
<protein>
    <recommendedName>
        <fullName evidence="7">Rieske domain-containing protein</fullName>
    </recommendedName>
</protein>
<name>A0A2W4W9C7_9CYAN</name>
<dbReference type="Gene3D" id="2.102.10.10">
    <property type="entry name" value="Rieske [2Fe-2S] iron-sulphur domain"/>
    <property type="match status" value="1"/>
</dbReference>
<dbReference type="InterPro" id="IPR017941">
    <property type="entry name" value="Rieske_2Fe-2S"/>
</dbReference>
<feature type="domain" description="Rieske" evidence="7">
    <location>
        <begin position="57"/>
        <end position="150"/>
    </location>
</feature>
<dbReference type="GO" id="GO:0051537">
    <property type="term" value="F:2 iron, 2 sulfur cluster binding"/>
    <property type="evidence" value="ECO:0007669"/>
    <property type="project" value="UniProtKB-KW"/>
</dbReference>
<dbReference type="PANTHER" id="PTHR10134">
    <property type="entry name" value="CYTOCHROME B-C1 COMPLEX SUBUNIT RIESKE, MITOCHONDRIAL"/>
    <property type="match status" value="1"/>
</dbReference>
<evidence type="ECO:0000256" key="6">
    <source>
        <dbReference type="ARBA" id="ARBA00034078"/>
    </source>
</evidence>
<dbReference type="InterPro" id="IPR005805">
    <property type="entry name" value="Rieske_Fe-S_prot_C"/>
</dbReference>
<keyword evidence="1" id="KW-0001">2Fe-2S</keyword>
<proteinExistence type="predicted"/>
<evidence type="ECO:0000313" key="8">
    <source>
        <dbReference type="EMBL" id="PZO41426.1"/>
    </source>
</evidence>
<organism evidence="8 9">
    <name type="scientific">Pseudanabaena frigida</name>
    <dbReference type="NCBI Taxonomy" id="945775"/>
    <lineage>
        <taxon>Bacteria</taxon>
        <taxon>Bacillati</taxon>
        <taxon>Cyanobacteriota</taxon>
        <taxon>Cyanophyceae</taxon>
        <taxon>Pseudanabaenales</taxon>
        <taxon>Pseudanabaenaceae</taxon>
        <taxon>Pseudanabaena</taxon>
    </lineage>
</organism>
<evidence type="ECO:0000256" key="4">
    <source>
        <dbReference type="ARBA" id="ARBA00023014"/>
    </source>
</evidence>